<protein>
    <submittedName>
        <fullName evidence="2">Uncharacterized protein</fullName>
    </submittedName>
</protein>
<feature type="transmembrane region" description="Helical" evidence="1">
    <location>
        <begin position="26"/>
        <end position="47"/>
    </location>
</feature>
<evidence type="ECO:0000256" key="1">
    <source>
        <dbReference type="SAM" id="Phobius"/>
    </source>
</evidence>
<evidence type="ECO:0000313" key="2">
    <source>
        <dbReference type="EMBL" id="MBX53527.1"/>
    </source>
</evidence>
<organism evidence="2">
    <name type="scientific">Rhizophora mucronata</name>
    <name type="common">Asiatic mangrove</name>
    <dbReference type="NCBI Taxonomy" id="61149"/>
    <lineage>
        <taxon>Eukaryota</taxon>
        <taxon>Viridiplantae</taxon>
        <taxon>Streptophyta</taxon>
        <taxon>Embryophyta</taxon>
        <taxon>Tracheophyta</taxon>
        <taxon>Spermatophyta</taxon>
        <taxon>Magnoliopsida</taxon>
        <taxon>eudicotyledons</taxon>
        <taxon>Gunneridae</taxon>
        <taxon>Pentapetalae</taxon>
        <taxon>rosids</taxon>
        <taxon>fabids</taxon>
        <taxon>Malpighiales</taxon>
        <taxon>Rhizophoraceae</taxon>
        <taxon>Rhizophora</taxon>
    </lineage>
</organism>
<keyword evidence="1" id="KW-1133">Transmembrane helix</keyword>
<dbReference type="EMBL" id="GGEC01073043">
    <property type="protein sequence ID" value="MBX53527.1"/>
    <property type="molecule type" value="Transcribed_RNA"/>
</dbReference>
<keyword evidence="1" id="KW-0472">Membrane</keyword>
<dbReference type="AlphaFoldDB" id="A0A2P2PFN8"/>
<sequence>MDGSSTLLKSKNCFNYQNSSPKPKFLLHWISYRRCITIIFVTVVCWLC</sequence>
<accession>A0A2P2PFN8</accession>
<reference evidence="2" key="1">
    <citation type="submission" date="2018-02" db="EMBL/GenBank/DDBJ databases">
        <title>Rhizophora mucronata_Transcriptome.</title>
        <authorList>
            <person name="Meera S.P."/>
            <person name="Sreeshan A."/>
            <person name="Augustine A."/>
        </authorList>
    </citation>
    <scope>NUCLEOTIDE SEQUENCE</scope>
    <source>
        <tissue evidence="2">Leaf</tissue>
    </source>
</reference>
<name>A0A2P2PFN8_RHIMU</name>
<keyword evidence="1" id="KW-0812">Transmembrane</keyword>
<proteinExistence type="predicted"/>